<evidence type="ECO:0000256" key="2">
    <source>
        <dbReference type="ARBA" id="ARBA00006849"/>
    </source>
</evidence>
<keyword evidence="7 18" id="KW-0479">Metal-binding</keyword>
<feature type="binding site" evidence="18">
    <location>
        <position position="81"/>
    </location>
    <ligand>
        <name>[2Fe-2S] cluster</name>
        <dbReference type="ChEBI" id="CHEBI:190135"/>
        <label>1</label>
    </ligand>
</feature>
<proteinExistence type="inferred from homology"/>
<dbReference type="STRING" id="1392247.A0A3N4KFI0"/>
<dbReference type="InterPro" id="IPR006058">
    <property type="entry name" value="2Fe2S_fd_BS"/>
</dbReference>
<evidence type="ECO:0000256" key="8">
    <source>
        <dbReference type="ARBA" id="ARBA00022827"/>
    </source>
</evidence>
<evidence type="ECO:0000256" key="16">
    <source>
        <dbReference type="PIRSR" id="PIRSR000127-1"/>
    </source>
</evidence>
<comment type="cofactor">
    <cofactor evidence="18">
        <name>[2Fe-2S] cluster</name>
        <dbReference type="ChEBI" id="CHEBI:190135"/>
    </cofactor>
    <text evidence="18">Binds 2 [2Fe-2S] clusters.</text>
</comment>
<evidence type="ECO:0000256" key="9">
    <source>
        <dbReference type="ARBA" id="ARBA00023002"/>
    </source>
</evidence>
<dbReference type="InterPro" id="IPR036318">
    <property type="entry name" value="FAD-bd_PCMH-like_sf"/>
</dbReference>
<protein>
    <recommendedName>
        <fullName evidence="3">xanthine dehydrogenase</fullName>
        <ecNumber evidence="3">1.17.1.4</ecNumber>
    </recommendedName>
</protein>
<comment type="cofactor">
    <cofactor evidence="13">
        <name>[2Fe-2S] cluster</name>
        <dbReference type="ChEBI" id="CHEBI:190135"/>
    </cofactor>
</comment>
<dbReference type="Pfam" id="PF20256">
    <property type="entry name" value="MoCoBD_2"/>
    <property type="match status" value="1"/>
</dbReference>
<dbReference type="GO" id="GO:0051537">
    <property type="term" value="F:2 iron, 2 sulfur cluster binding"/>
    <property type="evidence" value="ECO:0007669"/>
    <property type="project" value="UniProtKB-KW"/>
</dbReference>
<evidence type="ECO:0000259" key="20">
    <source>
        <dbReference type="PROSITE" id="PS51085"/>
    </source>
</evidence>
<reference evidence="22 23" key="1">
    <citation type="journal article" date="2018" name="Nat. Ecol. Evol.">
        <title>Pezizomycetes genomes reveal the molecular basis of ectomycorrhizal truffle lifestyle.</title>
        <authorList>
            <person name="Murat C."/>
            <person name="Payen T."/>
            <person name="Noel B."/>
            <person name="Kuo A."/>
            <person name="Morin E."/>
            <person name="Chen J."/>
            <person name="Kohler A."/>
            <person name="Krizsan K."/>
            <person name="Balestrini R."/>
            <person name="Da Silva C."/>
            <person name="Montanini B."/>
            <person name="Hainaut M."/>
            <person name="Levati E."/>
            <person name="Barry K.W."/>
            <person name="Belfiori B."/>
            <person name="Cichocki N."/>
            <person name="Clum A."/>
            <person name="Dockter R.B."/>
            <person name="Fauchery L."/>
            <person name="Guy J."/>
            <person name="Iotti M."/>
            <person name="Le Tacon F."/>
            <person name="Lindquist E.A."/>
            <person name="Lipzen A."/>
            <person name="Malagnac F."/>
            <person name="Mello A."/>
            <person name="Molinier V."/>
            <person name="Miyauchi S."/>
            <person name="Poulain J."/>
            <person name="Riccioni C."/>
            <person name="Rubini A."/>
            <person name="Sitrit Y."/>
            <person name="Splivallo R."/>
            <person name="Traeger S."/>
            <person name="Wang M."/>
            <person name="Zifcakova L."/>
            <person name="Wipf D."/>
            <person name="Zambonelli A."/>
            <person name="Paolocci F."/>
            <person name="Nowrousian M."/>
            <person name="Ottonello S."/>
            <person name="Baldrian P."/>
            <person name="Spatafora J.W."/>
            <person name="Henrissat B."/>
            <person name="Nagy L.G."/>
            <person name="Aury J.M."/>
            <person name="Wincker P."/>
            <person name="Grigoriev I.V."/>
            <person name="Bonfante P."/>
            <person name="Martin F.M."/>
        </authorList>
    </citation>
    <scope>NUCLEOTIDE SEQUENCE [LARGE SCALE GENOMIC DNA]</scope>
    <source>
        <strain evidence="22 23">CCBAS932</strain>
    </source>
</reference>
<evidence type="ECO:0000256" key="12">
    <source>
        <dbReference type="ARBA" id="ARBA00023027"/>
    </source>
</evidence>
<dbReference type="InterPro" id="IPR002346">
    <property type="entry name" value="Mopterin_DH_FAD-bd"/>
</dbReference>
<feature type="binding site" evidence="17">
    <location>
        <position position="924"/>
    </location>
    <ligand>
        <name>substrate</name>
    </ligand>
</feature>
<evidence type="ECO:0000256" key="4">
    <source>
        <dbReference type="ARBA" id="ARBA00022505"/>
    </source>
</evidence>
<feature type="binding site" evidence="17">
    <location>
        <position position="1036"/>
    </location>
    <ligand>
        <name>substrate</name>
    </ligand>
</feature>
<feature type="binding site" evidence="17">
    <location>
        <position position="463"/>
    </location>
    <ligand>
        <name>FAD</name>
        <dbReference type="ChEBI" id="CHEBI:57692"/>
    </ligand>
</feature>
<name>A0A3N4KFI0_9PEZI</name>
<feature type="binding site" evidence="17">
    <location>
        <position position="1002"/>
    </location>
    <ligand>
        <name>substrate</name>
    </ligand>
</feature>
<dbReference type="SMART" id="SM01092">
    <property type="entry name" value="CO_deh_flav_C"/>
    <property type="match status" value="1"/>
</dbReference>
<dbReference type="InterPro" id="IPR008274">
    <property type="entry name" value="AldOxase/xan_DH_MoCoBD1"/>
</dbReference>
<feature type="binding site" evidence="17">
    <location>
        <begin position="382"/>
        <end position="389"/>
    </location>
    <ligand>
        <name>FAD</name>
        <dbReference type="ChEBI" id="CHEBI:57692"/>
    </ligand>
</feature>
<dbReference type="PROSITE" id="PS00559">
    <property type="entry name" value="MOLYBDOPTERIN_EUK"/>
    <property type="match status" value="1"/>
</dbReference>
<gene>
    <name evidence="22" type="ORF">P167DRAFT_494625</name>
</gene>
<comment type="cofactor">
    <cofactor evidence="1 17">
        <name>FAD</name>
        <dbReference type="ChEBI" id="CHEBI:57692"/>
    </cofactor>
</comment>
<feature type="binding site" evidence="18">
    <location>
        <position position="189"/>
    </location>
    <ligand>
        <name>[2Fe-2S] cluster</name>
        <dbReference type="ChEBI" id="CHEBI:190135"/>
        <label>2</label>
    </ligand>
</feature>
<dbReference type="InterPro" id="IPR037165">
    <property type="entry name" value="AldOxase/xan_DH_Mopterin-bd_sf"/>
</dbReference>
<feature type="binding site" evidence="18">
    <location>
        <position position="76"/>
    </location>
    <ligand>
        <name>[2Fe-2S] cluster</name>
        <dbReference type="ChEBI" id="CHEBI:190135"/>
        <label>1</label>
    </ligand>
</feature>
<dbReference type="Pfam" id="PF03450">
    <property type="entry name" value="CO_deh_flav_C"/>
    <property type="match status" value="1"/>
</dbReference>
<dbReference type="InterPro" id="IPR016167">
    <property type="entry name" value="FAD-bd_PCMH_sub1"/>
</dbReference>
<feature type="region of interest" description="Disordered" evidence="19">
    <location>
        <begin position="1"/>
        <end position="22"/>
    </location>
</feature>
<feature type="domain" description="FAD-binding PCMH-type" evidence="21">
    <location>
        <begin position="354"/>
        <end position="540"/>
    </location>
</feature>
<evidence type="ECO:0000259" key="21">
    <source>
        <dbReference type="PROSITE" id="PS51387"/>
    </source>
</evidence>
<dbReference type="SUPFAM" id="SSF47741">
    <property type="entry name" value="CO dehydrogenase ISP C-domain like"/>
    <property type="match status" value="1"/>
</dbReference>
<keyword evidence="8 17" id="KW-0274">FAD</keyword>
<comment type="catalytic activity">
    <reaction evidence="14">
        <text>xanthine + NAD(+) + H2O = urate + NADH + H(+)</text>
        <dbReference type="Rhea" id="RHEA:16669"/>
        <dbReference type="ChEBI" id="CHEBI:15377"/>
        <dbReference type="ChEBI" id="CHEBI:15378"/>
        <dbReference type="ChEBI" id="CHEBI:17712"/>
        <dbReference type="ChEBI" id="CHEBI:17775"/>
        <dbReference type="ChEBI" id="CHEBI:57540"/>
        <dbReference type="ChEBI" id="CHEBI:57945"/>
        <dbReference type="EC" id="1.17.1.4"/>
    </reaction>
</comment>
<feature type="binding site" evidence="18">
    <location>
        <position position="1034"/>
    </location>
    <ligand>
        <name>Mo-molybdopterin</name>
        <dbReference type="ChEBI" id="CHEBI:71302"/>
    </ligand>
    <ligandPart>
        <name>Mo</name>
        <dbReference type="ChEBI" id="CHEBI:28685"/>
    </ligandPart>
</feature>
<dbReference type="OrthoDB" id="8300278at2759"/>
<dbReference type="PANTHER" id="PTHR45444">
    <property type="entry name" value="XANTHINE DEHYDROGENASE"/>
    <property type="match status" value="1"/>
</dbReference>
<dbReference type="Pfam" id="PF01315">
    <property type="entry name" value="Ald_Xan_dh_C"/>
    <property type="match status" value="1"/>
</dbReference>
<dbReference type="Proteomes" id="UP000277580">
    <property type="component" value="Unassembled WGS sequence"/>
</dbReference>
<dbReference type="SMART" id="SM01008">
    <property type="entry name" value="Ald_Xan_dh_C"/>
    <property type="match status" value="1"/>
</dbReference>
<dbReference type="Pfam" id="PF02738">
    <property type="entry name" value="MoCoBD_1"/>
    <property type="match status" value="1"/>
</dbReference>
<dbReference type="GO" id="GO:0043546">
    <property type="term" value="F:molybdopterin cofactor binding"/>
    <property type="evidence" value="ECO:0007669"/>
    <property type="project" value="InterPro"/>
</dbReference>
<evidence type="ECO:0000256" key="17">
    <source>
        <dbReference type="PIRSR" id="PIRSR000127-2"/>
    </source>
</evidence>
<dbReference type="Gene3D" id="3.90.1170.50">
    <property type="entry name" value="Aldehyde oxidase/xanthine dehydrogenase, a/b hammerhead"/>
    <property type="match status" value="1"/>
</dbReference>
<keyword evidence="4 18" id="KW-0500">Molybdenum</keyword>
<evidence type="ECO:0000256" key="11">
    <source>
        <dbReference type="ARBA" id="ARBA00023014"/>
    </source>
</evidence>
<accession>A0A3N4KFI0</accession>
<feature type="binding site" evidence="18">
    <location>
        <position position="84"/>
    </location>
    <ligand>
        <name>[2Fe-2S] cluster</name>
        <dbReference type="ChEBI" id="CHEBI:190135"/>
        <label>1</label>
    </ligand>
</feature>
<dbReference type="FunFam" id="3.30.365.10:FF:000001">
    <property type="entry name" value="Xanthine dehydrogenase oxidase"/>
    <property type="match status" value="1"/>
</dbReference>
<dbReference type="SUPFAM" id="SSF55447">
    <property type="entry name" value="CO dehydrogenase flavoprotein C-terminal domain-like"/>
    <property type="match status" value="1"/>
</dbReference>
<dbReference type="InterPro" id="IPR036010">
    <property type="entry name" value="2Fe-2S_ferredoxin-like_sf"/>
</dbReference>
<dbReference type="SUPFAM" id="SSF56176">
    <property type="entry name" value="FAD-binding/transporter-associated domain-like"/>
    <property type="match status" value="1"/>
</dbReference>
<evidence type="ECO:0000256" key="7">
    <source>
        <dbReference type="ARBA" id="ARBA00022723"/>
    </source>
</evidence>
<keyword evidence="12" id="KW-0520">NAD</keyword>
<dbReference type="InterPro" id="IPR036683">
    <property type="entry name" value="CO_DH_flav_C_dom_sf"/>
</dbReference>
<dbReference type="InterPro" id="IPR002888">
    <property type="entry name" value="2Fe-2S-bd"/>
</dbReference>
<dbReference type="InterPro" id="IPR036884">
    <property type="entry name" value="2Fe-2S-bd_dom_sf"/>
</dbReference>
<dbReference type="Pfam" id="PF01799">
    <property type="entry name" value="Fer2_2"/>
    <property type="match status" value="1"/>
</dbReference>
<dbReference type="InterPro" id="IPR005107">
    <property type="entry name" value="CO_DH_flav_C"/>
</dbReference>
<keyword evidence="9" id="KW-0560">Oxidoreductase</keyword>
<dbReference type="Gene3D" id="3.30.365.10">
    <property type="entry name" value="Aldehyde oxidase/xanthine dehydrogenase, molybdopterin binding domain"/>
    <property type="match status" value="4"/>
</dbReference>
<evidence type="ECO:0000256" key="19">
    <source>
        <dbReference type="SAM" id="MobiDB-lite"/>
    </source>
</evidence>
<dbReference type="InterPro" id="IPR016208">
    <property type="entry name" value="Ald_Oxase/xanthine_DH-like"/>
</dbReference>
<evidence type="ECO:0000256" key="6">
    <source>
        <dbReference type="ARBA" id="ARBA00022714"/>
    </source>
</evidence>
<dbReference type="GO" id="GO:0006145">
    <property type="term" value="P:purine nucleobase catabolic process"/>
    <property type="evidence" value="ECO:0007669"/>
    <property type="project" value="UniProtKB-ARBA"/>
</dbReference>
<dbReference type="Gene3D" id="3.30.465.10">
    <property type="match status" value="1"/>
</dbReference>
<evidence type="ECO:0000256" key="13">
    <source>
        <dbReference type="ARBA" id="ARBA00034078"/>
    </source>
</evidence>
<dbReference type="Pfam" id="PF00111">
    <property type="entry name" value="Fer2"/>
    <property type="match status" value="1"/>
</dbReference>
<feature type="binding site" evidence="18">
    <location>
        <position position="920"/>
    </location>
    <ligand>
        <name>Mo-molybdopterin</name>
        <dbReference type="ChEBI" id="CHEBI:71302"/>
    </ligand>
    <ligandPart>
        <name>Mo</name>
        <dbReference type="ChEBI" id="CHEBI:28685"/>
    </ligandPart>
</feature>
<dbReference type="Gene3D" id="1.10.150.120">
    <property type="entry name" value="[2Fe-2S]-binding domain"/>
    <property type="match status" value="1"/>
</dbReference>
<feature type="binding site" evidence="18">
    <location>
        <position position="889"/>
    </location>
    <ligand>
        <name>Mo-molybdopterin</name>
        <dbReference type="ChEBI" id="CHEBI:71302"/>
    </ligand>
    <ligandPart>
        <name>Mo</name>
        <dbReference type="ChEBI" id="CHEBI:28685"/>
    </ligandPart>
</feature>
<evidence type="ECO:0000256" key="15">
    <source>
        <dbReference type="ARBA" id="ARBA00049517"/>
    </source>
</evidence>
<dbReference type="PANTHER" id="PTHR45444:SF3">
    <property type="entry name" value="XANTHINE DEHYDROGENASE"/>
    <property type="match status" value="1"/>
</dbReference>
<dbReference type="InterPro" id="IPR046867">
    <property type="entry name" value="AldOxase/xan_DH_MoCoBD2"/>
</dbReference>
<feature type="binding site" evidence="17">
    <location>
        <position position="550"/>
    </location>
    <ligand>
        <name>FAD</name>
        <dbReference type="ChEBI" id="CHEBI:57692"/>
    </ligand>
</feature>
<dbReference type="InterPro" id="IPR016169">
    <property type="entry name" value="FAD-bd_PCMH_sub2"/>
</dbReference>
<dbReference type="FunFam" id="3.30.365.10:FF:000002">
    <property type="entry name" value="Xanthine dehydrogenase oxidase"/>
    <property type="match status" value="1"/>
</dbReference>
<dbReference type="InterPro" id="IPR000674">
    <property type="entry name" value="Ald_Oxase/Xan_DH_a/b"/>
</dbReference>
<feature type="active site" description="Proton acceptor" evidence="16">
    <location>
        <position position="1390"/>
    </location>
</feature>
<dbReference type="EMBL" id="ML119168">
    <property type="protein sequence ID" value="RPB08102.1"/>
    <property type="molecule type" value="Genomic_DNA"/>
</dbReference>
<dbReference type="InterPro" id="IPR001041">
    <property type="entry name" value="2Fe-2S_ferredoxin-type"/>
</dbReference>
<keyword evidence="11 18" id="KW-0411">Iron-sulfur</keyword>
<feature type="domain" description="2Fe-2S ferredoxin-type" evidence="20">
    <location>
        <begin position="37"/>
        <end position="124"/>
    </location>
</feature>
<evidence type="ECO:0000256" key="5">
    <source>
        <dbReference type="ARBA" id="ARBA00022630"/>
    </source>
</evidence>
<dbReference type="PIRSF" id="PIRSF000127">
    <property type="entry name" value="Xanthine_DH"/>
    <property type="match status" value="1"/>
</dbReference>
<dbReference type="GO" id="GO:0004854">
    <property type="term" value="F:xanthine dehydrogenase activity"/>
    <property type="evidence" value="ECO:0007669"/>
    <property type="project" value="UniProtKB-EC"/>
</dbReference>
<dbReference type="SUPFAM" id="SSF56003">
    <property type="entry name" value="Molybdenum cofactor-binding domain"/>
    <property type="match status" value="1"/>
</dbReference>
<feature type="binding site" evidence="18">
    <location>
        <position position="191"/>
    </location>
    <ligand>
        <name>[2Fe-2S] cluster</name>
        <dbReference type="ChEBI" id="CHEBI:190135"/>
        <label>2</label>
    </ligand>
</feature>
<sequence>MPPAPSTAASVPSPNTATPVSPSAALTPLIQRTFTNSTLTFWLNGTKLSLNNVDPEATLLDFIRSQRGLKGTKLGCGEGGCGACTIVVQQRNSTTGRIEHLSVNACLAPVISVEGKHVITIEALGSAANPHPLQERIAKLHGSQCGFCTPGIVMSLYALLRNAYDPETRTYRLSEEMIELEGALDGNLCRCTGYKPILDAAKSFVKEDLGGVVVESSRGGVAERPGNGLGGNWTASQATGSCGRPGGCCRDKPGSPSSDTSSDVDSASTEITEESNGAPVSGSTYGAPLKSSKREDGCQLSSGASKCATEAEVLSGPKGGKYSFPQFNFKTYEPHTEIICPPGLQKYVKQPICFGNSKKIWFRPTTLAQLLEIKDAFPSAKVVAGSSEVQVEIRFKRLQYAVAVYVGDIEELNSFTVDKGSGTVIIGGNTPLTVMEHGCLEWYRKLGKRGMVLEAVRKQLRYFAGRQIRNTATPAGNIATASPISDLNPVLVASGTILTAQSFSRGSFEIPLTDFFIGYRETALPADAVITQLAIPLSPVNSRVVVKAYKQAKRKDDDIAIVTAGMRASLDKDGLVKDVSLAYGGMAPRTVTARNTEDVLRGKRWFDKNVLELAMNAMEKDFDLSFTVPGGMPTYRKTLAFSFFFRFWHEVAAELDLGSETERIDQEIISEIHREVSMGSRDNENPYEQRVVGKQIPHLSGLKQATGEAEYIDDIPKYDGECYGGLVLSSRAHAKLIKVDFTPALELPGVLGYVDHHDIPEDCSHWGSVVKDERFFARDVVESHGQPIGMIYAETAAIAQAAAKAVCIEYENLPMILTISEAIEANSFYPHDHQLKRGNPATEAFKDCDFVYEGVTRMGGQEHFYLETNVALVIPRPEDGEMEVWSSTQNIMETQEFVSQVTGVPSSRIVAKVKRMGGAFGGKESRSVQLACILAVAAKKSGRPMRCMLNRDEDMMMTGQRNPFQAHWKVGVSKDGMLQVLDADVYNNAGYSRDLSGAVMDRALTHIDNSYWIPNVHVRGHVCKTNTHSNTAFRGFGAPQGQFIAECMMSEVADAMGISVDDFRQKNLYKEGQLTPFLQKIEDWHVPLLLEQLRKEADYDRRVKEVEEFNKTHKWKKRGICLIPTKFGLSFATAVHLNQAGALVHIYHDGSVLLAHGGTEMGQGLYTKMCQIAAQELNVPMDSIFTSETASNTVANTSPTAASSGSDLNGMAVQDACRQLNKRLAPYREKYGQDAPMKQLAHAAYLDRTNLSANGFYKMPSVGFTWGNYVDPRPMYFYFTQGAAISEVELDVLTGDHTVRRADVKMDVGRSINPAIDYGQIEGAFVQGQGLFTLEESLWCSRSGQLLTRGPGTYKIPGFADIPQVFNVSILKGMQWAALRSVQSSKGIGEPPLFLGAAVLFALREAVKAAREELAVEKGILALGSPATAEELRVAIGDRIVEWARVKKGEGEKGAFAEAQA</sequence>
<dbReference type="GO" id="GO:0071949">
    <property type="term" value="F:FAD binding"/>
    <property type="evidence" value="ECO:0007669"/>
    <property type="project" value="InterPro"/>
</dbReference>
<keyword evidence="10 18" id="KW-0408">Iron</keyword>
<organism evidence="22 23">
    <name type="scientific">Morchella conica CCBAS932</name>
    <dbReference type="NCBI Taxonomy" id="1392247"/>
    <lineage>
        <taxon>Eukaryota</taxon>
        <taxon>Fungi</taxon>
        <taxon>Dikarya</taxon>
        <taxon>Ascomycota</taxon>
        <taxon>Pezizomycotina</taxon>
        <taxon>Pezizomycetes</taxon>
        <taxon>Pezizales</taxon>
        <taxon>Morchellaceae</taxon>
        <taxon>Morchella</taxon>
    </lineage>
</organism>
<evidence type="ECO:0000313" key="23">
    <source>
        <dbReference type="Proteomes" id="UP000277580"/>
    </source>
</evidence>
<dbReference type="PROSITE" id="PS51387">
    <property type="entry name" value="FAD_PCMH"/>
    <property type="match status" value="1"/>
</dbReference>
<feature type="region of interest" description="Disordered" evidence="19">
    <location>
        <begin position="246"/>
        <end position="297"/>
    </location>
</feature>
<dbReference type="InterPro" id="IPR012675">
    <property type="entry name" value="Beta-grasp_dom_sf"/>
</dbReference>
<comment type="cofactor">
    <cofactor evidence="18">
        <name>Mo-molybdopterin</name>
        <dbReference type="ChEBI" id="CHEBI:71302"/>
    </cofactor>
    <text evidence="18">Binds 1 Mo-molybdopterin (Mo-MPT) cofactor per subunit.</text>
</comment>
<dbReference type="FunFam" id="3.10.20.30:FF:000015">
    <property type="entry name" value="Aldehyde oxidase 1"/>
    <property type="match status" value="1"/>
</dbReference>
<keyword evidence="5" id="KW-0285">Flavoprotein</keyword>
<evidence type="ECO:0000256" key="10">
    <source>
        <dbReference type="ARBA" id="ARBA00023004"/>
    </source>
</evidence>
<dbReference type="InterPro" id="IPR022407">
    <property type="entry name" value="OxRdtase_Mopterin_BS"/>
</dbReference>
<comment type="catalytic activity">
    <reaction evidence="15">
        <text>hypoxanthine + NAD(+) + H2O = xanthine + NADH + H(+)</text>
        <dbReference type="Rhea" id="RHEA:24670"/>
        <dbReference type="ChEBI" id="CHEBI:15377"/>
        <dbReference type="ChEBI" id="CHEBI:15378"/>
        <dbReference type="ChEBI" id="CHEBI:17368"/>
        <dbReference type="ChEBI" id="CHEBI:17712"/>
        <dbReference type="ChEBI" id="CHEBI:57540"/>
        <dbReference type="ChEBI" id="CHEBI:57945"/>
        <dbReference type="EC" id="1.17.1.4"/>
    </reaction>
</comment>
<dbReference type="InterPro" id="IPR016166">
    <property type="entry name" value="FAD-bd_PCMH"/>
</dbReference>
<feature type="binding site" evidence="18">
    <location>
        <position position="148"/>
    </location>
    <ligand>
        <name>[2Fe-2S] cluster</name>
        <dbReference type="ChEBI" id="CHEBI:190135"/>
        <label>2</label>
    </ligand>
</feature>
<keyword evidence="23" id="KW-1185">Reference proteome</keyword>
<dbReference type="InParanoid" id="A0A3N4KFI0"/>
<feature type="compositionally biased region" description="Low complexity" evidence="19">
    <location>
        <begin position="255"/>
        <end position="268"/>
    </location>
</feature>
<feature type="binding site" evidence="18">
    <location>
        <position position="145"/>
    </location>
    <ligand>
        <name>[2Fe-2S] cluster</name>
        <dbReference type="ChEBI" id="CHEBI:190135"/>
        <label>2</label>
    </ligand>
</feature>
<evidence type="ECO:0000256" key="3">
    <source>
        <dbReference type="ARBA" id="ARBA00013123"/>
    </source>
</evidence>
<feature type="binding site" evidence="18">
    <location>
        <position position="106"/>
    </location>
    <ligand>
        <name>[2Fe-2S] cluster</name>
        <dbReference type="ChEBI" id="CHEBI:190135"/>
        <label>1</label>
    </ligand>
</feature>
<dbReference type="Pfam" id="PF00941">
    <property type="entry name" value="FAD_binding_5"/>
    <property type="match status" value="1"/>
</dbReference>
<feature type="binding site" evidence="17">
    <location>
        <position position="486"/>
    </location>
    <ligand>
        <name>FAD</name>
        <dbReference type="ChEBI" id="CHEBI:57692"/>
    </ligand>
</feature>
<dbReference type="GO" id="GO:0005506">
    <property type="term" value="F:iron ion binding"/>
    <property type="evidence" value="ECO:0007669"/>
    <property type="project" value="InterPro"/>
</dbReference>
<evidence type="ECO:0000313" key="22">
    <source>
        <dbReference type="EMBL" id="RPB08102.1"/>
    </source>
</evidence>
<keyword evidence="6 18" id="KW-0001">2Fe-2S</keyword>
<feature type="binding site" evidence="18">
    <location>
        <position position="1202"/>
    </location>
    <ligand>
        <name>Mo-molybdopterin</name>
        <dbReference type="ChEBI" id="CHEBI:71302"/>
    </ligand>
    <ligandPart>
        <name>Mo</name>
        <dbReference type="ChEBI" id="CHEBI:28685"/>
    </ligandPart>
</feature>
<dbReference type="FunFam" id="3.30.43.10:FF:000001">
    <property type="entry name" value="Xanthine dehydrogenase/oxidase"/>
    <property type="match status" value="1"/>
</dbReference>
<dbReference type="Gene3D" id="3.30.390.50">
    <property type="entry name" value="CO dehydrogenase flavoprotein, C-terminal domain"/>
    <property type="match status" value="1"/>
</dbReference>
<evidence type="ECO:0000256" key="14">
    <source>
        <dbReference type="ARBA" id="ARBA00049017"/>
    </source>
</evidence>
<dbReference type="Gene3D" id="3.10.20.30">
    <property type="match status" value="1"/>
</dbReference>
<dbReference type="Gene3D" id="3.30.43.10">
    <property type="entry name" value="Uridine Diphospho-n-acetylenolpyruvylglucosamine Reductase, domain 2"/>
    <property type="match status" value="1"/>
</dbReference>
<dbReference type="SUPFAM" id="SSF54292">
    <property type="entry name" value="2Fe-2S ferredoxin-like"/>
    <property type="match status" value="1"/>
</dbReference>
<dbReference type="EC" id="1.17.1.4" evidence="3"/>
<dbReference type="FunFam" id="3.30.365.10:FF:000003">
    <property type="entry name" value="Aldehyde oxidase 1"/>
    <property type="match status" value="1"/>
</dbReference>
<dbReference type="PROSITE" id="PS00197">
    <property type="entry name" value="2FE2S_FER_1"/>
    <property type="match status" value="1"/>
</dbReference>
<feature type="compositionally biased region" description="Low complexity" evidence="19">
    <location>
        <begin position="1"/>
        <end position="19"/>
    </location>
</feature>
<dbReference type="InterPro" id="IPR036856">
    <property type="entry name" value="Ald_Oxase/Xan_DH_a/b_sf"/>
</dbReference>
<comment type="similarity">
    <text evidence="2">Belongs to the xanthine dehydrogenase family.</text>
</comment>
<evidence type="ECO:0000256" key="18">
    <source>
        <dbReference type="PIRSR" id="PIRSR000127-3"/>
    </source>
</evidence>
<evidence type="ECO:0000256" key="1">
    <source>
        <dbReference type="ARBA" id="ARBA00001974"/>
    </source>
</evidence>
<dbReference type="SUPFAM" id="SSF54665">
    <property type="entry name" value="CO dehydrogenase molybdoprotein N-domain-like"/>
    <property type="match status" value="1"/>
</dbReference>
<dbReference type="PROSITE" id="PS51085">
    <property type="entry name" value="2FE2S_FER_2"/>
    <property type="match status" value="1"/>
</dbReference>